<dbReference type="RefSeq" id="WP_206044440.1">
    <property type="nucleotide sequence ID" value="NZ_CP053085.1"/>
</dbReference>
<accession>A0A6M4IPU7</accession>
<dbReference type="Gene3D" id="3.40.1440.10">
    <property type="entry name" value="GIY-YIG endonuclease"/>
    <property type="match status" value="1"/>
</dbReference>
<dbReference type="Proteomes" id="UP000500938">
    <property type="component" value="Chromosome"/>
</dbReference>
<evidence type="ECO:0000313" key="1">
    <source>
        <dbReference type="EMBL" id="QJR36740.1"/>
    </source>
</evidence>
<keyword evidence="2" id="KW-1185">Reference proteome</keyword>
<protein>
    <submittedName>
        <fullName evidence="1">GIY-YIG nuclease family protein</fullName>
    </submittedName>
</protein>
<reference evidence="1 2" key="1">
    <citation type="submission" date="2020-05" db="EMBL/GenBank/DDBJ databases">
        <title>Complete genome sequence of Gemmatimonas greenlandica TET16.</title>
        <authorList>
            <person name="Zeng Y."/>
        </authorList>
    </citation>
    <scope>NUCLEOTIDE SEQUENCE [LARGE SCALE GENOMIC DNA]</scope>
    <source>
        <strain evidence="1 2">TET16</strain>
    </source>
</reference>
<gene>
    <name evidence="1" type="ORF">HKW67_15065</name>
</gene>
<dbReference type="CDD" id="cd10451">
    <property type="entry name" value="GIY-YIG_LuxR_like"/>
    <property type="match status" value="1"/>
</dbReference>
<evidence type="ECO:0000313" key="2">
    <source>
        <dbReference type="Proteomes" id="UP000500938"/>
    </source>
</evidence>
<organism evidence="1 2">
    <name type="scientific">Gemmatimonas groenlandica</name>
    <dbReference type="NCBI Taxonomy" id="2732249"/>
    <lineage>
        <taxon>Bacteria</taxon>
        <taxon>Pseudomonadati</taxon>
        <taxon>Gemmatimonadota</taxon>
        <taxon>Gemmatimonadia</taxon>
        <taxon>Gemmatimonadales</taxon>
        <taxon>Gemmatimonadaceae</taxon>
        <taxon>Gemmatimonas</taxon>
    </lineage>
</organism>
<sequence length="129" mass="14599">MTNPGPQTDRKALARDYKGSRRPMGVYCVRNLQTGETLIGRSIDLPAILNRERTSLRFGGHPIRRLQQDWNALGPDAFTFDVLDTLTWPDDAPDFDPTDELVLLEAMWRERMQPDGAGNYATRSTPARP</sequence>
<proteinExistence type="predicted"/>
<dbReference type="InterPro" id="IPR035901">
    <property type="entry name" value="GIY-YIG_endonuc_sf"/>
</dbReference>
<dbReference type="EMBL" id="CP053085">
    <property type="protein sequence ID" value="QJR36740.1"/>
    <property type="molecule type" value="Genomic_DNA"/>
</dbReference>
<dbReference type="AlphaFoldDB" id="A0A6M4IPU7"/>
<name>A0A6M4IPU7_9BACT</name>
<dbReference type="KEGG" id="ggr:HKW67_15065"/>